<dbReference type="AlphaFoldDB" id="A0A1M6GFH3"/>
<sequence>MSAAFSRVQIPPKEVYTCADYAALPEGAPYQLIGGKLVMTPSLSTRHQAILRRLGVKMANFVDEKGVGAVYFAPVDVYLQETAVYQPDIAFVSRDRFAIIEAEKINGAPDLVVEILSPSTAYYDLREKFKIYARCGVKEYWIVDPIEKSIELYTGKEGKFIQVARAEETGRVESGVLGGFSIELEEIFVDAP</sequence>
<evidence type="ECO:0000313" key="3">
    <source>
        <dbReference type="Proteomes" id="UP000184529"/>
    </source>
</evidence>
<dbReference type="Proteomes" id="UP000184529">
    <property type="component" value="Unassembled WGS sequence"/>
</dbReference>
<dbReference type="RefSeq" id="WP_072868848.1">
    <property type="nucleotide sequence ID" value="NZ_FQZM01000019.1"/>
</dbReference>
<dbReference type="GO" id="GO:0004519">
    <property type="term" value="F:endonuclease activity"/>
    <property type="evidence" value="ECO:0007669"/>
    <property type="project" value="UniProtKB-KW"/>
</dbReference>
<keyword evidence="3" id="KW-1185">Reference proteome</keyword>
<organism evidence="2 3">
    <name type="scientific">Desulfofundulus thermosubterraneus DSM 16057</name>
    <dbReference type="NCBI Taxonomy" id="1121432"/>
    <lineage>
        <taxon>Bacteria</taxon>
        <taxon>Bacillati</taxon>
        <taxon>Bacillota</taxon>
        <taxon>Clostridia</taxon>
        <taxon>Eubacteriales</taxon>
        <taxon>Peptococcaceae</taxon>
        <taxon>Desulfofundulus</taxon>
    </lineage>
</organism>
<gene>
    <name evidence="2" type="ORF">SAMN02745219_01716</name>
</gene>
<keyword evidence="2" id="KW-0378">Hydrolase</keyword>
<feature type="domain" description="Putative restriction endonuclease" evidence="1">
    <location>
        <begin position="20"/>
        <end position="184"/>
    </location>
</feature>
<dbReference type="InterPro" id="IPR008538">
    <property type="entry name" value="Uma2"/>
</dbReference>
<dbReference type="PANTHER" id="PTHR34107:SF4">
    <property type="entry name" value="SLL1222 PROTEIN"/>
    <property type="match status" value="1"/>
</dbReference>
<dbReference type="PANTHER" id="PTHR34107">
    <property type="entry name" value="SLL0198 PROTEIN-RELATED"/>
    <property type="match status" value="1"/>
</dbReference>
<keyword evidence="2" id="KW-0540">Nuclease</keyword>
<dbReference type="InterPro" id="IPR011335">
    <property type="entry name" value="Restrct_endonuc-II-like"/>
</dbReference>
<dbReference type="OrthoDB" id="9798254at2"/>
<reference evidence="3" key="1">
    <citation type="submission" date="2016-11" db="EMBL/GenBank/DDBJ databases">
        <authorList>
            <person name="Varghese N."/>
            <person name="Submissions S."/>
        </authorList>
    </citation>
    <scope>NUCLEOTIDE SEQUENCE [LARGE SCALE GENOMIC DNA]</scope>
    <source>
        <strain evidence="3">DSM 16057</strain>
    </source>
</reference>
<dbReference type="SUPFAM" id="SSF52980">
    <property type="entry name" value="Restriction endonuclease-like"/>
    <property type="match status" value="1"/>
</dbReference>
<keyword evidence="2" id="KW-0255">Endonuclease</keyword>
<protein>
    <submittedName>
        <fullName evidence="2">Endonuclease, Uma2 family (Restriction endonuclease fold)</fullName>
    </submittedName>
</protein>
<evidence type="ECO:0000313" key="2">
    <source>
        <dbReference type="EMBL" id="SHJ08648.1"/>
    </source>
</evidence>
<name>A0A1M6GFH3_9FIRM</name>
<accession>A0A1M6GFH3</accession>
<dbReference type="EMBL" id="FQZM01000019">
    <property type="protein sequence ID" value="SHJ08648.1"/>
    <property type="molecule type" value="Genomic_DNA"/>
</dbReference>
<dbReference type="Pfam" id="PF05685">
    <property type="entry name" value="Uma2"/>
    <property type="match status" value="1"/>
</dbReference>
<evidence type="ECO:0000259" key="1">
    <source>
        <dbReference type="Pfam" id="PF05685"/>
    </source>
</evidence>
<proteinExistence type="predicted"/>
<dbReference type="CDD" id="cd06260">
    <property type="entry name" value="DUF820-like"/>
    <property type="match status" value="1"/>
</dbReference>
<dbReference type="InterPro" id="IPR012296">
    <property type="entry name" value="Nuclease_put_TT1808"/>
</dbReference>
<dbReference type="Gene3D" id="3.90.1570.10">
    <property type="entry name" value="tt1808, chain A"/>
    <property type="match status" value="1"/>
</dbReference>
<dbReference type="STRING" id="1121432.SAMN02745219_01716"/>